<dbReference type="RefSeq" id="WP_172585119.1">
    <property type="nucleotide sequence ID" value="NZ_BLAM01000191.1"/>
</dbReference>
<sequence length="82" mass="9571">MLINENLYADNISAMEYYIEELYKEDDTYSSDDIYFFDIDNYGVIGIDAREDWQFVFPELTEKQIAKLENGESVGPISPIEL</sequence>
<dbReference type="Proteomes" id="UP000494265">
    <property type="component" value="Unassembled WGS sequence"/>
</dbReference>
<comment type="caution">
    <text evidence="1">The sequence shown here is derived from an EMBL/GenBank/DDBJ whole genome shotgun (WGS) entry which is preliminary data.</text>
</comment>
<accession>A0A6F9XNU3</accession>
<organism evidence="1">
    <name type="scientific">Ligilactobacillus agilis</name>
    <dbReference type="NCBI Taxonomy" id="1601"/>
    <lineage>
        <taxon>Bacteria</taxon>
        <taxon>Bacillati</taxon>
        <taxon>Bacillota</taxon>
        <taxon>Bacilli</taxon>
        <taxon>Lactobacillales</taxon>
        <taxon>Lactobacillaceae</taxon>
        <taxon>Ligilactobacillus</taxon>
    </lineage>
</organism>
<proteinExistence type="predicted"/>
<evidence type="ECO:0000313" key="1">
    <source>
        <dbReference type="EMBL" id="GET06926.1"/>
    </source>
</evidence>
<dbReference type="AlphaFoldDB" id="A0A6F9XNU3"/>
<gene>
    <name evidence="1" type="ORF">SY212_19560</name>
</gene>
<dbReference type="EMBL" id="BLAM01000191">
    <property type="protein sequence ID" value="GET06926.1"/>
    <property type="molecule type" value="Genomic_DNA"/>
</dbReference>
<name>A0A6F9XNU3_9LACO</name>
<reference evidence="1" key="1">
    <citation type="submission" date="2019-10" db="EMBL/GenBank/DDBJ databases">
        <title>Lactobacillus agilis SY212 Whole Genome Sequencing Project.</title>
        <authorList>
            <person name="Suzuki S."/>
            <person name="Endo A."/>
            <person name="Maeno S."/>
            <person name="Shiwa Y."/>
            <person name="Matsutani M."/>
            <person name="Kajikawa A."/>
        </authorList>
    </citation>
    <scope>NUCLEOTIDE SEQUENCE</scope>
    <source>
        <strain evidence="1">SY212</strain>
    </source>
</reference>
<protein>
    <submittedName>
        <fullName evidence="1">Uncharacterized protein</fullName>
    </submittedName>
</protein>